<dbReference type="AlphaFoldDB" id="G0MIT4"/>
<keyword evidence="2" id="KW-1185">Reference proteome</keyword>
<sequence length="391" mass="45678">MEGKWNEELKRCTIKSSSTICIKIDLNEWEAELRDPRTSMESFQLRFSLISRRTQFISKSAKRRVKALKAYICTDSKLVLVSGNVSRTFYLADNRFCCDWQRPLFYNTPPLHDFIVAVKQVFEIFQAENHTVILALSSSMREAELNKFIDTLNSFQEKIEKFRIHLYEESVELFKILMKRLSINVASFTVIFNYRPFGLSVDPQHFERELSVDPLHFKCDVLVSLGITKVIPVESLLRTECKELILLENGYKSEQSNQALKSWMEGKWNGELKRCTIASQSTIRIKIDLDEWKAELRDPRTSMESFQVTIGDKLETIQVRGGIILTRDDGKRMLISFLHLSEYLETEVTREMIDQYEDMTKCWETGEVRIEARDRGGYSQFITGYFNLLVL</sequence>
<evidence type="ECO:0000313" key="1">
    <source>
        <dbReference type="EMBL" id="EGT31255.1"/>
    </source>
</evidence>
<accession>G0MIT4</accession>
<protein>
    <recommendedName>
        <fullName evidence="3">F-box associated domain-containing protein</fullName>
    </recommendedName>
</protein>
<gene>
    <name evidence="1" type="ORF">CAEBREN_10714</name>
</gene>
<dbReference type="PANTHER" id="PTHR21503">
    <property type="entry name" value="F-BOX-CONTAINING HYPOTHETICAL PROTEIN C.ELEGANS"/>
    <property type="match status" value="1"/>
</dbReference>
<dbReference type="EMBL" id="GL379796">
    <property type="protein sequence ID" value="EGT31255.1"/>
    <property type="molecule type" value="Genomic_DNA"/>
</dbReference>
<evidence type="ECO:0000313" key="2">
    <source>
        <dbReference type="Proteomes" id="UP000008068"/>
    </source>
</evidence>
<evidence type="ECO:0008006" key="3">
    <source>
        <dbReference type="Google" id="ProtNLM"/>
    </source>
</evidence>
<name>G0MIT4_CAEBE</name>
<organism evidence="2">
    <name type="scientific">Caenorhabditis brenneri</name>
    <name type="common">Nematode worm</name>
    <dbReference type="NCBI Taxonomy" id="135651"/>
    <lineage>
        <taxon>Eukaryota</taxon>
        <taxon>Metazoa</taxon>
        <taxon>Ecdysozoa</taxon>
        <taxon>Nematoda</taxon>
        <taxon>Chromadorea</taxon>
        <taxon>Rhabditida</taxon>
        <taxon>Rhabditina</taxon>
        <taxon>Rhabditomorpha</taxon>
        <taxon>Rhabditoidea</taxon>
        <taxon>Rhabditidae</taxon>
        <taxon>Peloderinae</taxon>
        <taxon>Caenorhabditis</taxon>
    </lineage>
</organism>
<proteinExistence type="predicted"/>
<dbReference type="InParanoid" id="G0MIT4"/>
<dbReference type="HOGENOM" id="CLU_028840_0_1_1"/>
<dbReference type="PANTHER" id="PTHR21503:SF8">
    <property type="entry name" value="F-BOX ASSOCIATED DOMAIN-CONTAINING PROTEIN-RELATED"/>
    <property type="match status" value="1"/>
</dbReference>
<reference evidence="2" key="1">
    <citation type="submission" date="2011-07" db="EMBL/GenBank/DDBJ databases">
        <authorList>
            <consortium name="Caenorhabditis brenneri Sequencing and Analysis Consortium"/>
            <person name="Wilson R.K."/>
        </authorList>
    </citation>
    <scope>NUCLEOTIDE SEQUENCE [LARGE SCALE GENOMIC DNA]</scope>
    <source>
        <strain evidence="2">PB2801</strain>
    </source>
</reference>
<dbReference type="Proteomes" id="UP000008068">
    <property type="component" value="Unassembled WGS sequence"/>
</dbReference>